<feature type="non-terminal residue" evidence="2">
    <location>
        <position position="556"/>
    </location>
</feature>
<feature type="region of interest" description="Disordered" evidence="1">
    <location>
        <begin position="169"/>
        <end position="211"/>
    </location>
</feature>
<protein>
    <submittedName>
        <fullName evidence="2">Uncharacterized protein</fullName>
    </submittedName>
</protein>
<feature type="compositionally biased region" description="Polar residues" evidence="1">
    <location>
        <begin position="113"/>
        <end position="130"/>
    </location>
</feature>
<proteinExistence type="predicted"/>
<feature type="compositionally biased region" description="Low complexity" evidence="1">
    <location>
        <begin position="182"/>
        <end position="204"/>
    </location>
</feature>
<feature type="region of interest" description="Disordered" evidence="1">
    <location>
        <begin position="272"/>
        <end position="292"/>
    </location>
</feature>
<gene>
    <name evidence="2" type="ORF">J3R30DRAFT_3480417</name>
</gene>
<accession>A0A9W9AAL2</accession>
<dbReference type="Proteomes" id="UP001150266">
    <property type="component" value="Unassembled WGS sequence"/>
</dbReference>
<dbReference type="OrthoDB" id="3062232at2759"/>
<dbReference type="AlphaFoldDB" id="A0A9W9AAL2"/>
<evidence type="ECO:0000256" key="1">
    <source>
        <dbReference type="SAM" id="MobiDB-lite"/>
    </source>
</evidence>
<sequence length="556" mass="61715">MVNSFFHTIYTFFAYIYTLLFKSPQQSYLNSISPFPIDLECGSDLREATQGWNFLLMISLLQITFRHPNRLGLSFVLVPPPSASNSPCPTVPPSLDFRCSGLQERHFPPCDPTDSSAEIQETSIPQTCPSGSPRALPPPQMPFPPLQRFVFPAYASFCSNKSSHSIRSVAASPVKTLTERPSSTYSASSTNSDVRSQSSSGCSSQTCATLSVKKKTHRKQSPIFWYKDVLTLGPSSSLSSMQSTYLRRHRSIHRRSFQSIKHDPSMSYKHYSARSSRHIRQSTLPAPSRPLSEDPVSIVRKVFIECGSEVDTEGGGARARLMNRQTARSFGGMEIVDEEEEEEEKEQSFSVDSYILETSQDHSSASCYSTPDSNGPPTPATYCSPPMPEIIAPMLETKHPDFLVPTSKSKTQLPYLQDTCFPGLGLEQPSSDSLSNKLQDRPLSYRVSSLYADQRVSVVTWSDLVSFSSYGLSMLDDGGQTENEEVEDSYAIYEKDSEEDRSLERFNDNDDLVNNPLEDSGADLAAVLDSMSILVDLGLDARLLLSPPRQFCSTFA</sequence>
<feature type="region of interest" description="Disordered" evidence="1">
    <location>
        <begin position="112"/>
        <end position="137"/>
    </location>
</feature>
<evidence type="ECO:0000313" key="3">
    <source>
        <dbReference type="Proteomes" id="UP001150266"/>
    </source>
</evidence>
<evidence type="ECO:0000313" key="2">
    <source>
        <dbReference type="EMBL" id="KAJ4478307.1"/>
    </source>
</evidence>
<comment type="caution">
    <text evidence="2">The sequence shown here is derived from an EMBL/GenBank/DDBJ whole genome shotgun (WGS) entry which is preliminary data.</text>
</comment>
<reference evidence="2" key="1">
    <citation type="submission" date="2022-08" db="EMBL/GenBank/DDBJ databases">
        <title>A Global Phylogenomic Analysis of the Shiitake Genus Lentinula.</title>
        <authorList>
            <consortium name="DOE Joint Genome Institute"/>
            <person name="Sierra-Patev S."/>
            <person name="Min B."/>
            <person name="Naranjo-Ortiz M."/>
            <person name="Looney B."/>
            <person name="Konkel Z."/>
            <person name="Slot J.C."/>
            <person name="Sakamoto Y."/>
            <person name="Steenwyk J.L."/>
            <person name="Rokas A."/>
            <person name="Carro J."/>
            <person name="Camarero S."/>
            <person name="Ferreira P."/>
            <person name="Molpeceres G."/>
            <person name="Ruiz-Duenas F.J."/>
            <person name="Serrano A."/>
            <person name="Henrissat B."/>
            <person name="Drula E."/>
            <person name="Hughes K.W."/>
            <person name="Mata J.L."/>
            <person name="Ishikawa N.K."/>
            <person name="Vargas-Isla R."/>
            <person name="Ushijima S."/>
            <person name="Smith C.A."/>
            <person name="Ahrendt S."/>
            <person name="Andreopoulos W."/>
            <person name="He G."/>
            <person name="Labutti K."/>
            <person name="Lipzen A."/>
            <person name="Ng V."/>
            <person name="Riley R."/>
            <person name="Sandor L."/>
            <person name="Barry K."/>
            <person name="Martinez A.T."/>
            <person name="Xiao Y."/>
            <person name="Gibbons J.G."/>
            <person name="Terashima K."/>
            <person name="Grigoriev I.V."/>
            <person name="Hibbett D.S."/>
        </authorList>
    </citation>
    <scope>NUCLEOTIDE SEQUENCE</scope>
    <source>
        <strain evidence="2">JLM2183</strain>
    </source>
</reference>
<organism evidence="2 3">
    <name type="scientific">Lentinula aciculospora</name>
    <dbReference type="NCBI Taxonomy" id="153920"/>
    <lineage>
        <taxon>Eukaryota</taxon>
        <taxon>Fungi</taxon>
        <taxon>Dikarya</taxon>
        <taxon>Basidiomycota</taxon>
        <taxon>Agaricomycotina</taxon>
        <taxon>Agaricomycetes</taxon>
        <taxon>Agaricomycetidae</taxon>
        <taxon>Agaricales</taxon>
        <taxon>Marasmiineae</taxon>
        <taxon>Omphalotaceae</taxon>
        <taxon>Lentinula</taxon>
    </lineage>
</organism>
<name>A0A9W9AAL2_9AGAR</name>
<keyword evidence="3" id="KW-1185">Reference proteome</keyword>
<dbReference type="EMBL" id="JAOTPV010000009">
    <property type="protein sequence ID" value="KAJ4478307.1"/>
    <property type="molecule type" value="Genomic_DNA"/>
</dbReference>